<reference evidence="4 5" key="1">
    <citation type="submission" date="2019-02" db="EMBL/GenBank/DDBJ databases">
        <title>Sequencing the genomes of 1000 actinobacteria strains.</title>
        <authorList>
            <person name="Klenk H.-P."/>
        </authorList>
    </citation>
    <scope>NUCLEOTIDE SEQUENCE [LARGE SCALE GENOMIC DNA]</scope>
    <source>
        <strain evidence="4 5">DSM 18319</strain>
    </source>
</reference>
<feature type="transmembrane region" description="Helical" evidence="3">
    <location>
        <begin position="138"/>
        <end position="157"/>
    </location>
</feature>
<proteinExistence type="inferred from homology"/>
<keyword evidence="3" id="KW-0472">Membrane</keyword>
<dbReference type="Proteomes" id="UP000291483">
    <property type="component" value="Unassembled WGS sequence"/>
</dbReference>
<evidence type="ECO:0000256" key="2">
    <source>
        <dbReference type="RuleBase" id="RU003750"/>
    </source>
</evidence>
<evidence type="ECO:0000313" key="4">
    <source>
        <dbReference type="EMBL" id="RZU63987.1"/>
    </source>
</evidence>
<feature type="transmembrane region" description="Helical" evidence="3">
    <location>
        <begin position="38"/>
        <end position="67"/>
    </location>
</feature>
<evidence type="ECO:0000313" key="5">
    <source>
        <dbReference type="Proteomes" id="UP000291483"/>
    </source>
</evidence>
<keyword evidence="5" id="KW-1185">Reference proteome</keyword>
<dbReference type="RefSeq" id="WP_242616181.1">
    <property type="nucleotide sequence ID" value="NZ_SHLC01000001.1"/>
</dbReference>
<evidence type="ECO:0000256" key="3">
    <source>
        <dbReference type="SAM" id="Phobius"/>
    </source>
</evidence>
<keyword evidence="3" id="KW-0812">Transmembrane</keyword>
<dbReference type="EMBL" id="SHLC01000001">
    <property type="protein sequence ID" value="RZU63987.1"/>
    <property type="molecule type" value="Genomic_DNA"/>
</dbReference>
<comment type="caution">
    <text evidence="4">The sequence shown here is derived from an EMBL/GenBank/DDBJ whole genome shotgun (WGS) entry which is preliminary data.</text>
</comment>
<keyword evidence="1 2" id="KW-0808">Transferase</keyword>
<dbReference type="Gene3D" id="1.20.120.1760">
    <property type="match status" value="1"/>
</dbReference>
<dbReference type="InterPro" id="IPR000462">
    <property type="entry name" value="CDP-OH_P_trans"/>
</dbReference>
<dbReference type="Pfam" id="PF01066">
    <property type="entry name" value="CDP-OH_P_transf"/>
    <property type="match status" value="1"/>
</dbReference>
<dbReference type="GO" id="GO:0008654">
    <property type="term" value="P:phospholipid biosynthetic process"/>
    <property type="evidence" value="ECO:0007669"/>
    <property type="project" value="InterPro"/>
</dbReference>
<evidence type="ECO:0000256" key="1">
    <source>
        <dbReference type="ARBA" id="ARBA00022679"/>
    </source>
</evidence>
<comment type="similarity">
    <text evidence="2">Belongs to the CDP-alcohol phosphatidyltransferase class-I family.</text>
</comment>
<gene>
    <name evidence="4" type="ORF">EV379_0276</name>
</gene>
<feature type="transmembrane region" description="Helical" evidence="3">
    <location>
        <begin position="201"/>
        <end position="222"/>
    </location>
</feature>
<dbReference type="GO" id="GO:0016020">
    <property type="term" value="C:membrane"/>
    <property type="evidence" value="ECO:0007669"/>
    <property type="project" value="InterPro"/>
</dbReference>
<name>A0A4Q8AHU5_9MICO</name>
<dbReference type="InterPro" id="IPR043130">
    <property type="entry name" value="CDP-OH_PTrfase_TM_dom"/>
</dbReference>
<dbReference type="GO" id="GO:0016780">
    <property type="term" value="F:phosphotransferase activity, for other substituted phosphate groups"/>
    <property type="evidence" value="ECO:0007669"/>
    <property type="project" value="InterPro"/>
</dbReference>
<organism evidence="4 5">
    <name type="scientific">Microterricola gilva</name>
    <dbReference type="NCBI Taxonomy" id="393267"/>
    <lineage>
        <taxon>Bacteria</taxon>
        <taxon>Bacillati</taxon>
        <taxon>Actinomycetota</taxon>
        <taxon>Actinomycetes</taxon>
        <taxon>Micrococcales</taxon>
        <taxon>Microbacteriaceae</taxon>
        <taxon>Microterricola</taxon>
    </lineage>
</organism>
<accession>A0A4Q8AHU5</accession>
<dbReference type="AlphaFoldDB" id="A0A4Q8AHU5"/>
<protein>
    <submittedName>
        <fullName evidence="4">Phosphatidylglycerophosphate synthase</fullName>
    </submittedName>
</protein>
<dbReference type="PROSITE" id="PS00379">
    <property type="entry name" value="CDP_ALCOHOL_P_TRANSF"/>
    <property type="match status" value="1"/>
</dbReference>
<dbReference type="InterPro" id="IPR048254">
    <property type="entry name" value="CDP_ALCOHOL_P_TRANSF_CS"/>
</dbReference>
<feature type="transmembrane region" description="Helical" evidence="3">
    <location>
        <begin position="73"/>
        <end position="90"/>
    </location>
</feature>
<keyword evidence="3" id="KW-1133">Transmembrane helix</keyword>
<sequence>MVQSSYRAAVARLASAQKSGAGQPAYLRWVNRPLGRRAAAAASVLGLSPNAVTLLSALCSLAALLLIALLPPTIAVALGATALLLAGYALDSADGQLARLTGSGSLAGEWLDHVVDAARLPLFHLAIAVHFFRWSDSFWLVGAALGYMLLSSVWFFAQTLAEKLGQAGSAESDAPVWMSFVKTPYDVGTVYLTVLALPFPALFATLYLLLFAFTLAVAALSFRRKYRMLAAQSRPATASAGG</sequence>